<comment type="caution">
    <text evidence="3">The sequence shown here is derived from an EMBL/GenBank/DDBJ whole genome shotgun (WGS) entry which is preliminary data.</text>
</comment>
<evidence type="ECO:0000313" key="4">
    <source>
        <dbReference type="Proteomes" id="UP000580250"/>
    </source>
</evidence>
<protein>
    <submittedName>
        <fullName evidence="3">Uncharacterized protein</fullName>
    </submittedName>
</protein>
<feature type="compositionally biased region" description="Polar residues" evidence="1">
    <location>
        <begin position="392"/>
        <end position="410"/>
    </location>
</feature>
<accession>A0A6V7TWN4</accession>
<dbReference type="OrthoDB" id="5908956at2759"/>
<evidence type="ECO:0000256" key="1">
    <source>
        <dbReference type="SAM" id="MobiDB-lite"/>
    </source>
</evidence>
<feature type="compositionally biased region" description="Basic residues" evidence="1">
    <location>
        <begin position="378"/>
        <end position="390"/>
    </location>
</feature>
<keyword evidence="2" id="KW-0732">Signal</keyword>
<proteinExistence type="predicted"/>
<feature type="signal peptide" evidence="2">
    <location>
        <begin position="1"/>
        <end position="19"/>
    </location>
</feature>
<dbReference type="Gene3D" id="2.20.25.240">
    <property type="match status" value="1"/>
</dbReference>
<reference evidence="3 4" key="1">
    <citation type="submission" date="2020-08" db="EMBL/GenBank/DDBJ databases">
        <authorList>
            <person name="Koutsovoulos G."/>
            <person name="Danchin GJ E."/>
        </authorList>
    </citation>
    <scope>NUCLEOTIDE SEQUENCE [LARGE SCALE GENOMIC DNA]</scope>
</reference>
<gene>
    <name evidence="3" type="ORF">MENT_LOCUS4192</name>
</gene>
<sequence>MSLFFLFIFFNSLFNFVSPYSIFVKISWRDNGENGENYYKRLAKEEDERFKLELTGDYLDNPITGLTDINDTFHFEDLNEGPFKLQITIYGLIKIEIGTINELLENDSIIYIIPRKDHTKYIKYIKDEEEEDFIENMIYLFNNLRVLAFVWPSPMESNQKFNLKIGCKDMYNSNFVANFNNIANDEDGSGQYKSTNYVKTFICPDDEYTLMVEHKVELTETRSHTTAIKYNGYIFGYKRELSTGLSACPCSKYTSKDTKCRAIIHADTNNNISDEYLTVEHNHPPQYIKKFLIKEIKCPPAIHSDNMVNAYRIDFDNPPTEHNCELITDEQTIVDNYVYFLDNYQQEVDQRMKEIFDEENAEEIPQDWIIVRGPKPDKRNKKASSSHHQKFTVYSSEDSGNHCENFQTWK</sequence>
<organism evidence="3 4">
    <name type="scientific">Meloidogyne enterolobii</name>
    <name type="common">Root-knot nematode worm</name>
    <name type="synonym">Meloidogyne mayaguensis</name>
    <dbReference type="NCBI Taxonomy" id="390850"/>
    <lineage>
        <taxon>Eukaryota</taxon>
        <taxon>Metazoa</taxon>
        <taxon>Ecdysozoa</taxon>
        <taxon>Nematoda</taxon>
        <taxon>Chromadorea</taxon>
        <taxon>Rhabditida</taxon>
        <taxon>Tylenchina</taxon>
        <taxon>Tylenchomorpha</taxon>
        <taxon>Tylenchoidea</taxon>
        <taxon>Meloidogynidae</taxon>
        <taxon>Meloidogyninae</taxon>
        <taxon>Meloidogyne</taxon>
    </lineage>
</organism>
<dbReference type="EMBL" id="CAJEWN010000014">
    <property type="protein sequence ID" value="CAD2133948.1"/>
    <property type="molecule type" value="Genomic_DNA"/>
</dbReference>
<evidence type="ECO:0000313" key="3">
    <source>
        <dbReference type="EMBL" id="CAD2133948.1"/>
    </source>
</evidence>
<name>A0A6V7TWN4_MELEN</name>
<feature type="chain" id="PRO_5027589375" evidence="2">
    <location>
        <begin position="20"/>
        <end position="410"/>
    </location>
</feature>
<dbReference type="Proteomes" id="UP000580250">
    <property type="component" value="Unassembled WGS sequence"/>
</dbReference>
<dbReference type="AlphaFoldDB" id="A0A6V7TWN4"/>
<evidence type="ECO:0000256" key="2">
    <source>
        <dbReference type="SAM" id="SignalP"/>
    </source>
</evidence>
<feature type="region of interest" description="Disordered" evidence="1">
    <location>
        <begin position="372"/>
        <end position="410"/>
    </location>
</feature>